<proteinExistence type="predicted"/>
<sequence>MLIWQVLSYARSLAQTLQEGLVWKPGRNGDGRGWWQISDHQQLPALMANAFAGMEFLRQYAGEDSFWTSRAAEVYQSKGDNQSTESGARAVGDVLLTWVRQVEAGVSEIVGARAWSEVGLISTDMMGQVRRLLSDKQTHPAAAIVLCGAALESALRALIEARGLGLPERPSLSTYSQLLRREELILQP</sequence>
<organism evidence="1 2">
    <name type="scientific">Streptomyces cyaneogriseus subsp. noncyanogenus</name>
    <dbReference type="NCBI Taxonomy" id="477245"/>
    <lineage>
        <taxon>Bacteria</taxon>
        <taxon>Bacillati</taxon>
        <taxon>Actinomycetota</taxon>
        <taxon>Actinomycetes</taxon>
        <taxon>Kitasatosporales</taxon>
        <taxon>Streptomycetaceae</taxon>
        <taxon>Streptomyces</taxon>
    </lineage>
</organism>
<evidence type="ECO:0000313" key="2">
    <source>
        <dbReference type="Proteomes" id="UP000032234"/>
    </source>
</evidence>
<gene>
    <name evidence="1" type="ORF">TU94_16925</name>
</gene>
<dbReference type="Proteomes" id="UP000032234">
    <property type="component" value="Chromosome"/>
</dbReference>
<reference evidence="1 2" key="1">
    <citation type="submission" date="2015-02" db="EMBL/GenBank/DDBJ databases">
        <title>Genome sequence of thermotolerant Streptomyces cyaneogriseus subsp. Noncyanogenus NMWT1, the producer of nematocidal antibiotics nemadectin.</title>
        <authorList>
            <person name="Wang H."/>
            <person name="Li C."/>
            <person name="Xiang W."/>
            <person name="Wang X."/>
        </authorList>
    </citation>
    <scope>NUCLEOTIDE SEQUENCE [LARGE SCALE GENOMIC DNA]</scope>
    <source>
        <strain evidence="1 2">NMWT 1</strain>
    </source>
</reference>
<dbReference type="AlphaFoldDB" id="A0A0C5G3Y6"/>
<keyword evidence="2" id="KW-1185">Reference proteome</keyword>
<dbReference type="STRING" id="477245.TU94_16925"/>
<dbReference type="PATRIC" id="fig|477245.3.peg.3588"/>
<name>A0A0C5G3Y6_9ACTN</name>
<dbReference type="KEGG" id="scw:TU94_16925"/>
<dbReference type="HOGENOM" id="CLU_100605_0_0_11"/>
<evidence type="ECO:0000313" key="1">
    <source>
        <dbReference type="EMBL" id="AJP02914.1"/>
    </source>
</evidence>
<protein>
    <submittedName>
        <fullName evidence="1">Uncharacterized protein</fullName>
    </submittedName>
</protein>
<dbReference type="EMBL" id="CP010849">
    <property type="protein sequence ID" value="AJP02914.1"/>
    <property type="molecule type" value="Genomic_DNA"/>
</dbReference>
<accession>A0A0C5G3Y6</accession>